<accession>U5NRS4</accession>
<dbReference type="Proteomes" id="UP000002703">
    <property type="component" value="Plasmid D"/>
</dbReference>
<keyword evidence="1" id="KW-0812">Transmembrane</keyword>
<dbReference type="EMBL" id="CP000147">
    <property type="protein sequence ID" value="AGY32500.1"/>
    <property type="molecule type" value="Genomic_DNA"/>
</dbReference>
<dbReference type="AlphaFoldDB" id="U5NRS4"/>
<keyword evidence="1" id="KW-1133">Transmembrane helix</keyword>
<proteinExistence type="predicted"/>
<evidence type="ECO:0000256" key="1">
    <source>
        <dbReference type="SAM" id="Phobius"/>
    </source>
</evidence>
<gene>
    <name evidence="2" type="ORF">RSP_7673</name>
</gene>
<organism evidence="2 3">
    <name type="scientific">Cereibacter sphaeroides (strain ATCC 17023 / DSM 158 / JCM 6121 / CCUG 31486 / LMG 2827 / NBRC 12203 / NCIMB 8253 / ATH 2.4.1.)</name>
    <name type="common">Rhodobacter sphaeroides</name>
    <dbReference type="NCBI Taxonomy" id="272943"/>
    <lineage>
        <taxon>Bacteria</taxon>
        <taxon>Pseudomonadati</taxon>
        <taxon>Pseudomonadota</taxon>
        <taxon>Alphaproteobacteria</taxon>
        <taxon>Rhodobacterales</taxon>
        <taxon>Paracoccaceae</taxon>
        <taxon>Cereibacter</taxon>
    </lineage>
</organism>
<dbReference type="RefSeq" id="WP_023003456.1">
    <property type="nucleotide sequence ID" value="NC_007490.2"/>
</dbReference>
<keyword evidence="3" id="KW-1185">Reference proteome</keyword>
<feature type="transmembrane region" description="Helical" evidence="1">
    <location>
        <begin position="20"/>
        <end position="43"/>
    </location>
</feature>
<evidence type="ECO:0000313" key="2">
    <source>
        <dbReference type="EMBL" id="AGY32500.1"/>
    </source>
</evidence>
<dbReference type="GeneID" id="17312303"/>
<dbReference type="EnsemblBacteria" id="AGY32500">
    <property type="protein sequence ID" value="AGY32500"/>
    <property type="gene ID" value="RSP_7673"/>
</dbReference>
<keyword evidence="2" id="KW-0614">Plasmid</keyword>
<name>U5NRS4_CERS4</name>
<dbReference type="KEGG" id="rsp:RSP_7673"/>
<keyword evidence="1" id="KW-0472">Membrane</keyword>
<geneLocation type="plasmid" evidence="3">
    <name>pRS241d</name>
</geneLocation>
<protein>
    <submittedName>
        <fullName evidence="2">Uncharacterized protein</fullName>
    </submittedName>
</protein>
<sequence>MKASRTRRPRIRLNNPMTGWAIDAEGHAAIFGVIVIMMGPPLLAMAVKLLHP</sequence>
<evidence type="ECO:0000313" key="3">
    <source>
        <dbReference type="Proteomes" id="UP000002703"/>
    </source>
</evidence>
<reference evidence="3" key="1">
    <citation type="submission" date="2005-09" db="EMBL/GenBank/DDBJ databases">
        <title>Complete sequence of plasmid D of Rhodobacter sphaeroides 2.4.1.</title>
        <authorList>
            <person name="Copeland A."/>
            <person name="Lucas S."/>
            <person name="Lapidus A."/>
            <person name="Barry K."/>
            <person name="Detter J.C."/>
            <person name="Glavina T."/>
            <person name="Hammon N."/>
            <person name="Israni S."/>
            <person name="Pitluck S."/>
            <person name="Richardson P."/>
            <person name="Mackenzie C."/>
            <person name="Choudhary M."/>
            <person name="Larimer F."/>
            <person name="Hauser L.J."/>
            <person name="Land M."/>
            <person name="Donohue T.J."/>
            <person name="Kaplan S."/>
        </authorList>
    </citation>
    <scope>NUCLEOTIDE SEQUENCE [LARGE SCALE GENOMIC DNA]</scope>
    <source>
        <strain evidence="3">ATCC 17023 / DSM 158 / JCM 6121 / CCUG 31486 / LMG 2827 / NBRC 12203 / NCIMB 8253 / ATH 2.4.1.</strain>
        <plasmid evidence="3">pRS241d</plasmid>
    </source>
</reference>